<reference evidence="2 3" key="1">
    <citation type="journal article" date="2020" name="Mol. Biol. Evol.">
        <title>Distinct Expression and Methylation Patterns for Genes with Different Fates following a Single Whole-Genome Duplication in Flowering Plants.</title>
        <authorList>
            <person name="Shi T."/>
            <person name="Rahmani R.S."/>
            <person name="Gugger P.F."/>
            <person name="Wang M."/>
            <person name="Li H."/>
            <person name="Zhang Y."/>
            <person name="Li Z."/>
            <person name="Wang Q."/>
            <person name="Van de Peer Y."/>
            <person name="Marchal K."/>
            <person name="Chen J."/>
        </authorList>
    </citation>
    <scope>NUCLEOTIDE SEQUENCE [LARGE SCALE GENOMIC DNA]</scope>
    <source>
        <tissue evidence="2">Leaf</tissue>
    </source>
</reference>
<name>A0A822ZHD1_NELNU</name>
<keyword evidence="1" id="KW-0472">Membrane</keyword>
<evidence type="ECO:0000313" key="2">
    <source>
        <dbReference type="EMBL" id="DAD44542.1"/>
    </source>
</evidence>
<dbReference type="AlphaFoldDB" id="A0A822ZHD1"/>
<dbReference type="Proteomes" id="UP000607653">
    <property type="component" value="Unassembled WGS sequence"/>
</dbReference>
<comment type="caution">
    <text evidence="2">The sequence shown here is derived from an EMBL/GenBank/DDBJ whole genome shotgun (WGS) entry which is preliminary data.</text>
</comment>
<evidence type="ECO:0000313" key="3">
    <source>
        <dbReference type="Proteomes" id="UP000607653"/>
    </source>
</evidence>
<gene>
    <name evidence="2" type="ORF">HUJ06_002772</name>
</gene>
<organism evidence="2 3">
    <name type="scientific">Nelumbo nucifera</name>
    <name type="common">Sacred lotus</name>
    <dbReference type="NCBI Taxonomy" id="4432"/>
    <lineage>
        <taxon>Eukaryota</taxon>
        <taxon>Viridiplantae</taxon>
        <taxon>Streptophyta</taxon>
        <taxon>Embryophyta</taxon>
        <taxon>Tracheophyta</taxon>
        <taxon>Spermatophyta</taxon>
        <taxon>Magnoliopsida</taxon>
        <taxon>Proteales</taxon>
        <taxon>Nelumbonaceae</taxon>
        <taxon>Nelumbo</taxon>
    </lineage>
</organism>
<keyword evidence="1" id="KW-1133">Transmembrane helix</keyword>
<keyword evidence="1" id="KW-0812">Transmembrane</keyword>
<accession>A0A822ZHD1</accession>
<feature type="transmembrane region" description="Helical" evidence="1">
    <location>
        <begin position="17"/>
        <end position="37"/>
    </location>
</feature>
<keyword evidence="3" id="KW-1185">Reference proteome</keyword>
<evidence type="ECO:0000256" key="1">
    <source>
        <dbReference type="SAM" id="Phobius"/>
    </source>
</evidence>
<proteinExistence type="predicted"/>
<protein>
    <submittedName>
        <fullName evidence="2">Uncharacterized protein</fullName>
    </submittedName>
</protein>
<sequence length="48" mass="5520">MHSEVVEDVIFGLESGILFRCCIMSLPFLYYLGLLRFSDSKKGHILKI</sequence>
<dbReference type="EMBL" id="DUZY01000007">
    <property type="protein sequence ID" value="DAD44542.1"/>
    <property type="molecule type" value="Genomic_DNA"/>
</dbReference>